<feature type="active site" evidence="3">
    <location>
        <position position="220"/>
    </location>
</feature>
<feature type="transmembrane region" description="Helical" evidence="4">
    <location>
        <begin position="39"/>
        <end position="61"/>
    </location>
</feature>
<dbReference type="InterPro" id="IPR008523">
    <property type="entry name" value="DUF805"/>
</dbReference>
<dbReference type="Proteomes" id="UP000244880">
    <property type="component" value="Unassembled WGS sequence"/>
</dbReference>
<dbReference type="EC" id="3.4.21.89" evidence="4"/>
<dbReference type="AlphaFoldDB" id="A0A2R8BHN0"/>
<evidence type="ECO:0000256" key="3">
    <source>
        <dbReference type="PIRSR" id="PIRSR600223-1"/>
    </source>
</evidence>
<keyword evidence="4" id="KW-0472">Membrane</keyword>
<dbReference type="PANTHER" id="PTHR43390">
    <property type="entry name" value="SIGNAL PEPTIDASE I"/>
    <property type="match status" value="1"/>
</dbReference>
<dbReference type="InterPro" id="IPR036286">
    <property type="entry name" value="LexA/Signal_pep-like_sf"/>
</dbReference>
<keyword evidence="4" id="KW-1133">Transmembrane helix</keyword>
<dbReference type="GO" id="GO:0004252">
    <property type="term" value="F:serine-type endopeptidase activity"/>
    <property type="evidence" value="ECO:0007669"/>
    <property type="project" value="InterPro"/>
</dbReference>
<keyword evidence="7" id="KW-1185">Reference proteome</keyword>
<dbReference type="SUPFAM" id="SSF51306">
    <property type="entry name" value="LexA/Signal peptidase"/>
    <property type="match status" value="1"/>
</dbReference>
<sequence length="378" mass="40739">MISDSRRTSGPAPHLGPVRAVIDCVRLMFTFSGRASRSAFIWPVIFALIVIVVASLVYHALVPATVSFGYIRFVTVTVALPLLPLGVRRLHDMGMSGWWALLWLVPYVGFILTLFAAFKRAELGTNQYDHSDPSVFGQIAVVGGFVALVGVTFAVQPFWIPGGSMKPTVVVGDYITVSTTAYGLPCFGLCGDADRMLQRNPDRGDVVVFKHPVTGRDFIKRVIAVSGDTVALEDGQVVVNGAGLTQTAQGDYVEPMEMQGLGHALPRCRTVTPLGGRCAKSLLQETTSDGRRYGILDISRTQADSMAQITVPDGMIFVLGDNRDNSADSRMAQAAGGVGFVPVENLVGRATRVVVSNAGFALWDPTGFRGARFWTKIR</sequence>
<keyword evidence="2 4" id="KW-0378">Hydrolase</keyword>
<feature type="active site" evidence="3">
    <location>
        <position position="164"/>
    </location>
</feature>
<evidence type="ECO:0000259" key="5">
    <source>
        <dbReference type="Pfam" id="PF10502"/>
    </source>
</evidence>
<dbReference type="NCBIfam" id="TIGR02227">
    <property type="entry name" value="sigpep_I_bact"/>
    <property type="match status" value="1"/>
</dbReference>
<evidence type="ECO:0000256" key="1">
    <source>
        <dbReference type="ARBA" id="ARBA00019232"/>
    </source>
</evidence>
<feature type="domain" description="Peptidase S26" evidence="5">
    <location>
        <begin position="141"/>
        <end position="353"/>
    </location>
</feature>
<comment type="similarity">
    <text evidence="4">Belongs to the peptidase S26 family.</text>
</comment>
<dbReference type="PROSITE" id="PS00761">
    <property type="entry name" value="SPASE_I_3"/>
    <property type="match status" value="1"/>
</dbReference>
<evidence type="ECO:0000313" key="7">
    <source>
        <dbReference type="Proteomes" id="UP000244880"/>
    </source>
</evidence>
<gene>
    <name evidence="6" type="primary">lepB_1</name>
    <name evidence="6" type="ORF">ASD8599_03334</name>
</gene>
<dbReference type="PRINTS" id="PR00727">
    <property type="entry name" value="LEADERPTASE"/>
</dbReference>
<reference evidence="6 7" key="1">
    <citation type="submission" date="2018-03" db="EMBL/GenBank/DDBJ databases">
        <authorList>
            <person name="Keele B.F."/>
        </authorList>
    </citation>
    <scope>NUCLEOTIDE SEQUENCE [LARGE SCALE GENOMIC DNA]</scope>
    <source>
        <strain evidence="6 7">CECT 8599</strain>
    </source>
</reference>
<dbReference type="InterPro" id="IPR019533">
    <property type="entry name" value="Peptidase_S26"/>
</dbReference>
<comment type="subcellular location">
    <subcellularLocation>
        <location evidence="4">Membrane</location>
        <topology evidence="4">Single-pass type II membrane protein</topology>
    </subcellularLocation>
</comment>
<dbReference type="PANTHER" id="PTHR43390:SF14">
    <property type="entry name" value="SIGNAL PEPTIDASE I"/>
    <property type="match status" value="1"/>
</dbReference>
<feature type="transmembrane region" description="Helical" evidence="4">
    <location>
        <begin position="67"/>
        <end position="87"/>
    </location>
</feature>
<evidence type="ECO:0000256" key="2">
    <source>
        <dbReference type="ARBA" id="ARBA00022801"/>
    </source>
</evidence>
<dbReference type="CDD" id="cd06530">
    <property type="entry name" value="S26_SPase_I"/>
    <property type="match status" value="1"/>
</dbReference>
<comment type="catalytic activity">
    <reaction evidence="4">
        <text>Cleavage of hydrophobic, N-terminal signal or leader sequences from secreted and periplasmic proteins.</text>
        <dbReference type="EC" id="3.4.21.89"/>
    </reaction>
</comment>
<dbReference type="InterPro" id="IPR000223">
    <property type="entry name" value="Pept_S26A_signal_pept_1"/>
</dbReference>
<dbReference type="Pfam" id="PF05656">
    <property type="entry name" value="DUF805"/>
    <property type="match status" value="1"/>
</dbReference>
<feature type="transmembrane region" description="Helical" evidence="4">
    <location>
        <begin position="99"/>
        <end position="118"/>
    </location>
</feature>
<dbReference type="GO" id="GO:0006465">
    <property type="term" value="P:signal peptide processing"/>
    <property type="evidence" value="ECO:0007669"/>
    <property type="project" value="InterPro"/>
</dbReference>
<name>A0A2R8BHN0_9RHOB</name>
<evidence type="ECO:0000256" key="4">
    <source>
        <dbReference type="RuleBase" id="RU362042"/>
    </source>
</evidence>
<proteinExistence type="inferred from homology"/>
<keyword evidence="4" id="KW-0645">Protease</keyword>
<organism evidence="6 7">
    <name type="scientific">Ascidiaceihabitans donghaensis</name>
    <dbReference type="NCBI Taxonomy" id="1510460"/>
    <lineage>
        <taxon>Bacteria</taxon>
        <taxon>Pseudomonadati</taxon>
        <taxon>Pseudomonadota</taxon>
        <taxon>Alphaproteobacteria</taxon>
        <taxon>Rhodobacterales</taxon>
        <taxon>Paracoccaceae</taxon>
        <taxon>Ascidiaceihabitans</taxon>
    </lineage>
</organism>
<comment type="caution">
    <text evidence="4">Lacks conserved residue(s) required for the propagation of feature annotation.</text>
</comment>
<keyword evidence="4" id="KW-0812">Transmembrane</keyword>
<dbReference type="InterPro" id="IPR019758">
    <property type="entry name" value="Pept_S26A_signal_pept_1_CS"/>
</dbReference>
<dbReference type="EMBL" id="OMOR01000001">
    <property type="protein sequence ID" value="SPH22591.1"/>
    <property type="molecule type" value="Genomic_DNA"/>
</dbReference>
<protein>
    <recommendedName>
        <fullName evidence="1 4">Signal peptidase I</fullName>
        <ecNumber evidence="4">3.4.21.89</ecNumber>
    </recommendedName>
</protein>
<evidence type="ECO:0000313" key="6">
    <source>
        <dbReference type="EMBL" id="SPH22591.1"/>
    </source>
</evidence>
<dbReference type="Pfam" id="PF10502">
    <property type="entry name" value="Peptidase_S26"/>
    <property type="match status" value="1"/>
</dbReference>
<dbReference type="GO" id="GO:0016020">
    <property type="term" value="C:membrane"/>
    <property type="evidence" value="ECO:0007669"/>
    <property type="project" value="UniProtKB-SubCell"/>
</dbReference>
<dbReference type="Gene3D" id="2.10.109.10">
    <property type="entry name" value="Umud Fragment, subunit A"/>
    <property type="match status" value="1"/>
</dbReference>
<dbReference type="GO" id="GO:0009003">
    <property type="term" value="F:signal peptidase activity"/>
    <property type="evidence" value="ECO:0007669"/>
    <property type="project" value="UniProtKB-EC"/>
</dbReference>
<accession>A0A2R8BHN0</accession>
<feature type="transmembrane region" description="Helical" evidence="4">
    <location>
        <begin position="138"/>
        <end position="160"/>
    </location>
</feature>